<keyword evidence="1" id="KW-1133">Transmembrane helix</keyword>
<keyword evidence="1" id="KW-0472">Membrane</keyword>
<reference evidence="4" key="1">
    <citation type="submission" date="2015-09" db="EMBL/GenBank/DDBJ databases">
        <authorList>
            <person name="Fill T.P."/>
            <person name="Baretta J.F."/>
            <person name="de Almeida L.G."/>
            <person name="Rocha M."/>
            <person name="de Souza D.H."/>
            <person name="Malavazi I."/>
            <person name="Cerdeira L.T."/>
            <person name="Hong H."/>
            <person name="Samborskyy M."/>
            <person name="de Vasconcelos A.T."/>
            <person name="Leadlay P."/>
            <person name="Rodrigues-Filho E."/>
        </authorList>
    </citation>
    <scope>NUCLEOTIDE SEQUENCE [LARGE SCALE GENOMIC DNA]</scope>
    <source>
        <strain evidence="4">LaBioMMi 136</strain>
    </source>
</reference>
<accession>A0A1S9RS21</accession>
<dbReference type="Proteomes" id="UP000190744">
    <property type="component" value="Unassembled WGS sequence"/>
</dbReference>
<organism evidence="3 4">
    <name type="scientific">Penicillium brasilianum</name>
    <dbReference type="NCBI Taxonomy" id="104259"/>
    <lineage>
        <taxon>Eukaryota</taxon>
        <taxon>Fungi</taxon>
        <taxon>Dikarya</taxon>
        <taxon>Ascomycota</taxon>
        <taxon>Pezizomycotina</taxon>
        <taxon>Eurotiomycetes</taxon>
        <taxon>Eurotiomycetidae</taxon>
        <taxon>Eurotiales</taxon>
        <taxon>Aspergillaceae</taxon>
        <taxon>Penicillium</taxon>
    </lineage>
</organism>
<dbReference type="EMBL" id="LJBN01000119">
    <property type="protein sequence ID" value="OOQ88323.1"/>
    <property type="molecule type" value="Genomic_DNA"/>
</dbReference>
<keyword evidence="2" id="KW-0732">Signal</keyword>
<dbReference type="AlphaFoldDB" id="A0A1S9RS21"/>
<feature type="signal peptide" evidence="2">
    <location>
        <begin position="1"/>
        <end position="18"/>
    </location>
</feature>
<comment type="caution">
    <text evidence="3">The sequence shown here is derived from an EMBL/GenBank/DDBJ whole genome shotgun (WGS) entry which is preliminary data.</text>
</comment>
<protein>
    <submittedName>
        <fullName evidence="3">Uncharacterized protein</fullName>
    </submittedName>
</protein>
<feature type="chain" id="PRO_5012955918" evidence="2">
    <location>
        <begin position="19"/>
        <end position="320"/>
    </location>
</feature>
<gene>
    <name evidence="3" type="ORF">PEBR_13460</name>
</gene>
<evidence type="ECO:0000313" key="4">
    <source>
        <dbReference type="Proteomes" id="UP000190744"/>
    </source>
</evidence>
<evidence type="ECO:0000256" key="2">
    <source>
        <dbReference type="SAM" id="SignalP"/>
    </source>
</evidence>
<proteinExistence type="predicted"/>
<feature type="transmembrane region" description="Helical" evidence="1">
    <location>
        <begin position="83"/>
        <end position="116"/>
    </location>
</feature>
<name>A0A1S9RS21_PENBI</name>
<sequence length="320" mass="34711">MLLKHLILLASALSAVNALVPYPAPVSQEGSRSTLLLRDNLKVTNVTRSVAPFDQDNITTDLAVRSEQAATVLSTLITSSFNLALRTCVVAAIATAGVACYTALAAVGIATIFSLLKITGNKYVGEALKARVVSSTYGSNGKDHWRVHEDFSGTESCDTYCTLKAHTPEAKWTHFANVTARDVPHKASFWQSGSMRALSIEQTTDSASTSSSVNKREDDVYLLTSFAKKNNIIASISWVEDDQTTWDEWDSSDNEWVAEDYGAYIVNQNAELSCLDVNDGGGPVFQSAWVVADDDDIWELAHDDISSVLSTCYDMDSVSS</sequence>
<evidence type="ECO:0000313" key="3">
    <source>
        <dbReference type="EMBL" id="OOQ88323.1"/>
    </source>
</evidence>
<evidence type="ECO:0000256" key="1">
    <source>
        <dbReference type="SAM" id="Phobius"/>
    </source>
</evidence>
<keyword evidence="1" id="KW-0812">Transmembrane</keyword>